<gene>
    <name evidence="1" type="ORF">DSO57_1031514</name>
</gene>
<dbReference type="Proteomes" id="UP001165960">
    <property type="component" value="Unassembled WGS sequence"/>
</dbReference>
<organism evidence="1 2">
    <name type="scientific">Entomophthora muscae</name>
    <dbReference type="NCBI Taxonomy" id="34485"/>
    <lineage>
        <taxon>Eukaryota</taxon>
        <taxon>Fungi</taxon>
        <taxon>Fungi incertae sedis</taxon>
        <taxon>Zoopagomycota</taxon>
        <taxon>Entomophthoromycotina</taxon>
        <taxon>Entomophthoromycetes</taxon>
        <taxon>Entomophthorales</taxon>
        <taxon>Entomophthoraceae</taxon>
        <taxon>Entomophthora</taxon>
    </lineage>
</organism>
<proteinExistence type="predicted"/>
<dbReference type="EMBL" id="QTSX02000227">
    <property type="protein sequence ID" value="KAJ9087599.1"/>
    <property type="molecule type" value="Genomic_DNA"/>
</dbReference>
<comment type="caution">
    <text evidence="1">The sequence shown here is derived from an EMBL/GenBank/DDBJ whole genome shotgun (WGS) entry which is preliminary data.</text>
</comment>
<evidence type="ECO:0000313" key="1">
    <source>
        <dbReference type="EMBL" id="KAJ9087599.1"/>
    </source>
</evidence>
<evidence type="ECO:0000313" key="2">
    <source>
        <dbReference type="Proteomes" id="UP001165960"/>
    </source>
</evidence>
<keyword evidence="2" id="KW-1185">Reference proteome</keyword>
<reference evidence="1" key="1">
    <citation type="submission" date="2022-04" db="EMBL/GenBank/DDBJ databases">
        <title>Genome of the entomopathogenic fungus Entomophthora muscae.</title>
        <authorList>
            <person name="Elya C."/>
            <person name="Lovett B.R."/>
            <person name="Lee E."/>
            <person name="Macias A.M."/>
            <person name="Hajek A.E."/>
            <person name="De Bivort B.L."/>
            <person name="Kasson M.T."/>
            <person name="De Fine Licht H.H."/>
            <person name="Stajich J.E."/>
        </authorList>
    </citation>
    <scope>NUCLEOTIDE SEQUENCE</scope>
    <source>
        <strain evidence="1">Berkeley</strain>
    </source>
</reference>
<name>A0ACC2ULD8_9FUNG</name>
<sequence>MKLNTYMATKLTTKNLSITSSEKDLLEESTWELLSNLTNAQEAIQLYLNKKNWKGGPLGEEVDGVKIDNYSSLETQARELESNPKPRSLWATGPVDRRITCPRFFWDQAPTS</sequence>
<accession>A0ACC2ULD8</accession>
<protein>
    <submittedName>
        <fullName evidence="1">Uncharacterized protein</fullName>
    </submittedName>
</protein>